<evidence type="ECO:0000256" key="1">
    <source>
        <dbReference type="PROSITE-ProRule" id="PRU00042"/>
    </source>
</evidence>
<dbReference type="InterPro" id="IPR036236">
    <property type="entry name" value="Znf_C2H2_sf"/>
</dbReference>
<dbReference type="PROSITE" id="PS00028">
    <property type="entry name" value="ZINC_FINGER_C2H2_1"/>
    <property type="match status" value="3"/>
</dbReference>
<sequence length="524" mass="58346">MTTIVDQHQQQQEVFKHYCKICKKGFGCGRALGGHMRAHGIGDDHVNIEDEEDEEDDEDVESDWEERIEGKHKRSYALRTKTIRHKNCKICENCGKEFSSWKSFLEHGKCSSAGASPRGSDDGDIYAEDGITPRGYGWSKGKRTKRSVVNNELAVNPPSIPSHCSSQEEEDLANCLVMLSNAAHNNPLDIVEESTEESCASAIREDEERRKAVAFQGGSTHPTTSRTNTSYNRVPNFDQKAGKNVSFSNIKGMFECKACKKVFSSHQALGGHRASHKKVKGCFASKIDEESVVMEEDVITNDEFNVPTASTPHPLDERYNQQPFQYKKKSKVHECSICHRVFSSGQALGGHKRCHWLNSSSSTDTSSMINKLHHPHQFQGLVYNQHHLQTQPSSRFISAQELTLDLNLPAPVDDYNNIRGESRPRLSFEMAPSEMYLQPWTQNNGEEDSAKYNNNNNNNNNNSAATTVVNIEDKDEDANEDGKKLKLAKLSELKDMHIGGAGGAFSWLQVGIGSPTSNAVGSNP</sequence>
<keyword evidence="1" id="KW-0863">Zinc-finger</keyword>
<dbReference type="PANTHER" id="PTHR47068">
    <property type="entry name" value="OS02G0659100 PROTEIN"/>
    <property type="match status" value="1"/>
</dbReference>
<feature type="compositionally biased region" description="Low complexity" evidence="2">
    <location>
        <begin position="453"/>
        <end position="462"/>
    </location>
</feature>
<accession>A0AA41UXD7</accession>
<feature type="domain" description="C2H2-type" evidence="3">
    <location>
        <begin position="333"/>
        <end position="355"/>
    </location>
</feature>
<dbReference type="SUPFAM" id="SSF57667">
    <property type="entry name" value="beta-beta-alpha zinc fingers"/>
    <property type="match status" value="1"/>
</dbReference>
<evidence type="ECO:0000256" key="2">
    <source>
        <dbReference type="SAM" id="MobiDB-lite"/>
    </source>
</evidence>
<feature type="region of interest" description="Disordered" evidence="2">
    <location>
        <begin position="441"/>
        <end position="463"/>
    </location>
</feature>
<dbReference type="InterPro" id="IPR013087">
    <property type="entry name" value="Znf_C2H2_type"/>
</dbReference>
<protein>
    <recommendedName>
        <fullName evidence="3">C2H2-type domain-containing protein</fullName>
    </recommendedName>
</protein>
<feature type="domain" description="C2H2-type" evidence="3">
    <location>
        <begin position="17"/>
        <end position="39"/>
    </location>
</feature>
<dbReference type="PROSITE" id="PS50157">
    <property type="entry name" value="ZINC_FINGER_C2H2_2"/>
    <property type="match status" value="4"/>
</dbReference>
<reference evidence="4" key="1">
    <citation type="submission" date="2022-03" db="EMBL/GenBank/DDBJ databases">
        <title>A functionally conserved STORR gene fusion in Papaver species that diverged 16.8 million years ago.</title>
        <authorList>
            <person name="Catania T."/>
        </authorList>
    </citation>
    <scope>NUCLEOTIDE SEQUENCE</scope>
    <source>
        <strain evidence="4">S-191538</strain>
    </source>
</reference>
<evidence type="ECO:0000313" key="4">
    <source>
        <dbReference type="EMBL" id="MCL7023402.1"/>
    </source>
</evidence>
<dbReference type="PANTHER" id="PTHR47068:SF1">
    <property type="entry name" value="OS02G0659100 PROTEIN"/>
    <property type="match status" value="1"/>
</dbReference>
<keyword evidence="1" id="KW-0479">Metal-binding</keyword>
<feature type="domain" description="C2H2-type" evidence="3">
    <location>
        <begin position="254"/>
        <end position="281"/>
    </location>
</feature>
<dbReference type="Gene3D" id="3.30.160.60">
    <property type="entry name" value="Classic Zinc Finger"/>
    <property type="match status" value="1"/>
</dbReference>
<dbReference type="Proteomes" id="UP001177140">
    <property type="component" value="Unassembled WGS sequence"/>
</dbReference>
<feature type="region of interest" description="Disordered" evidence="2">
    <location>
        <begin position="213"/>
        <end position="236"/>
    </location>
</feature>
<dbReference type="SMART" id="SM00355">
    <property type="entry name" value="ZnF_C2H2"/>
    <property type="match status" value="4"/>
</dbReference>
<dbReference type="AlphaFoldDB" id="A0AA41UXD7"/>
<dbReference type="Pfam" id="PF13912">
    <property type="entry name" value="zf-C2H2_6"/>
    <property type="match status" value="3"/>
</dbReference>
<name>A0AA41UXD7_PAPNU</name>
<keyword evidence="1" id="KW-0862">Zinc</keyword>
<comment type="caution">
    <text evidence="4">The sequence shown here is derived from an EMBL/GenBank/DDBJ whole genome shotgun (WGS) entry which is preliminary data.</text>
</comment>
<feature type="domain" description="C2H2-type" evidence="3">
    <location>
        <begin position="89"/>
        <end position="117"/>
    </location>
</feature>
<proteinExistence type="predicted"/>
<dbReference type="GO" id="GO:0008270">
    <property type="term" value="F:zinc ion binding"/>
    <property type="evidence" value="ECO:0007669"/>
    <property type="project" value="UniProtKB-KW"/>
</dbReference>
<gene>
    <name evidence="4" type="ORF">MKW94_024379</name>
</gene>
<feature type="compositionally biased region" description="Polar residues" evidence="2">
    <location>
        <begin position="217"/>
        <end position="233"/>
    </location>
</feature>
<dbReference type="EMBL" id="JAJJMA010021799">
    <property type="protein sequence ID" value="MCL7023402.1"/>
    <property type="molecule type" value="Genomic_DNA"/>
</dbReference>
<evidence type="ECO:0000313" key="5">
    <source>
        <dbReference type="Proteomes" id="UP001177140"/>
    </source>
</evidence>
<evidence type="ECO:0000259" key="3">
    <source>
        <dbReference type="PROSITE" id="PS50157"/>
    </source>
</evidence>
<organism evidence="4 5">
    <name type="scientific">Papaver nudicaule</name>
    <name type="common">Iceland poppy</name>
    <dbReference type="NCBI Taxonomy" id="74823"/>
    <lineage>
        <taxon>Eukaryota</taxon>
        <taxon>Viridiplantae</taxon>
        <taxon>Streptophyta</taxon>
        <taxon>Embryophyta</taxon>
        <taxon>Tracheophyta</taxon>
        <taxon>Spermatophyta</taxon>
        <taxon>Magnoliopsida</taxon>
        <taxon>Ranunculales</taxon>
        <taxon>Papaveraceae</taxon>
        <taxon>Papaveroideae</taxon>
        <taxon>Papaver</taxon>
    </lineage>
</organism>
<keyword evidence="5" id="KW-1185">Reference proteome</keyword>